<organism evidence="1">
    <name type="scientific">bioreactor metagenome</name>
    <dbReference type="NCBI Taxonomy" id="1076179"/>
    <lineage>
        <taxon>unclassified sequences</taxon>
        <taxon>metagenomes</taxon>
        <taxon>ecological metagenomes</taxon>
    </lineage>
</organism>
<evidence type="ECO:0000313" key="1">
    <source>
        <dbReference type="EMBL" id="MPM84383.1"/>
    </source>
</evidence>
<dbReference type="EMBL" id="VSSQ01032947">
    <property type="protein sequence ID" value="MPM84383.1"/>
    <property type="molecule type" value="Genomic_DNA"/>
</dbReference>
<proteinExistence type="predicted"/>
<dbReference type="AlphaFoldDB" id="A0A645D5Z3"/>
<sequence length="251" mass="27818">MGDRGFAVFGHGIVDLVLDFRDVHMQTDVVFIRKFFGFDDELVRIVENGPQAEPDLHAAVRRVVVFFKVFHLAVQFFALGFLPDAGQAFARVHDRLCEFGAQPGLGHAFRHAAHKLAARFRKAGDAGADLLQAAQKGGDVGIFFRHIALIRPDALVQPGQQVYVVPQAAAELLRRMDMGVDQPGQDNFFPRVDHFRTGPDQAFVHLADGCDSVIFDQNAAVLVDLVLFVHCYDYCVLQINLSHNAPHVFSA</sequence>
<reference evidence="1" key="1">
    <citation type="submission" date="2019-08" db="EMBL/GenBank/DDBJ databases">
        <authorList>
            <person name="Kucharzyk K."/>
            <person name="Murdoch R.W."/>
            <person name="Higgins S."/>
            <person name="Loffler F."/>
        </authorList>
    </citation>
    <scope>NUCLEOTIDE SEQUENCE</scope>
</reference>
<protein>
    <submittedName>
        <fullName evidence="1">Uncharacterized protein</fullName>
    </submittedName>
</protein>
<gene>
    <name evidence="1" type="ORF">SDC9_131454</name>
</gene>
<accession>A0A645D5Z3</accession>
<name>A0A645D5Z3_9ZZZZ</name>
<comment type="caution">
    <text evidence="1">The sequence shown here is derived from an EMBL/GenBank/DDBJ whole genome shotgun (WGS) entry which is preliminary data.</text>
</comment>